<reference evidence="2" key="1">
    <citation type="journal article" date="2011" name="PLoS Biol.">
        <title>Gene gain and loss during evolution of obligate parasitism in the white rust pathogen of Arabidopsis thaliana.</title>
        <authorList>
            <person name="Kemen E."/>
            <person name="Gardiner A."/>
            <person name="Schultz-Larsen T."/>
            <person name="Kemen A.C."/>
            <person name="Balmuth A.L."/>
            <person name="Robert-Seilaniantz A."/>
            <person name="Bailey K."/>
            <person name="Holub E."/>
            <person name="Studholme D.J."/>
            <person name="Maclean D."/>
            <person name="Jones J.D."/>
        </authorList>
    </citation>
    <scope>NUCLEOTIDE SEQUENCE</scope>
</reference>
<feature type="domain" description="MULE transposase" evidence="1">
    <location>
        <begin position="56"/>
        <end position="156"/>
    </location>
</feature>
<protein>
    <submittedName>
        <fullName evidence="2">Unnamed protein product putative</fullName>
    </submittedName>
</protein>
<evidence type="ECO:0000313" key="2">
    <source>
        <dbReference type="EMBL" id="CCA28031.1"/>
    </source>
</evidence>
<dbReference type="InterPro" id="IPR018289">
    <property type="entry name" value="MULE_transposase_dom"/>
</dbReference>
<proteinExistence type="predicted"/>
<dbReference type="InterPro" id="IPR052579">
    <property type="entry name" value="Zinc_finger_SWIM"/>
</dbReference>
<dbReference type="Pfam" id="PF10551">
    <property type="entry name" value="MULE"/>
    <property type="match status" value="1"/>
</dbReference>
<evidence type="ECO:0000259" key="1">
    <source>
        <dbReference type="Pfam" id="PF10551"/>
    </source>
</evidence>
<dbReference type="AlphaFoldDB" id="F0X2E3"/>
<reference evidence="2" key="2">
    <citation type="submission" date="2011-02" db="EMBL/GenBank/DDBJ databases">
        <authorList>
            <person name="MacLean D."/>
        </authorList>
    </citation>
    <scope>NUCLEOTIDE SEQUENCE</scope>
</reference>
<gene>
    <name evidence="2" type="primary">AlNc14C994G12702</name>
    <name evidence="2" type="ORF">ALNC14_141750</name>
</gene>
<name>F0X2E3_9STRA</name>
<sequence>MLAGRTPFQALLDGIASTAGANYSVRQHHETKELSHLFILSPSAKQICQAYSRGKIWLIDATYKTNRNGLPLLHVVGLTATNSTFTLCCCFMRNETVADYRWSMSKLSEVFQNFGIEHQYQTLTFITDRDLALMTALSEVFPNAGTLLCSWHISKNILAKYRTSFPSHESLNEFTLAWNVLVNSTTKVKYTVNVEEMRIAIPLCVMSYLESTWLIHKDKFVTAWISNILHFGHTTNSRVESAHAALKNGSEYRLVISGLLSVNMAIKLACDRQLAIVRQQNFKDCAVSSLRFGPIFAKVMGNISVGGLRAAYGEYEQRINTTDCHGITRGTMGHPCSHEFRIRGNQSLEIAYFDTHWWLDSPVYIHATDETSSFANVLKRIQDNYESEISAYRRQRIHQYLLALPAELDIRDPVHMQGRGRPSGSTARLPSEFEHVIAQTEALEQPRRRNCRICDGLGHNARTCRVSLEIL</sequence>
<organism evidence="2">
    <name type="scientific">Albugo laibachii Nc14</name>
    <dbReference type="NCBI Taxonomy" id="890382"/>
    <lineage>
        <taxon>Eukaryota</taxon>
        <taxon>Sar</taxon>
        <taxon>Stramenopiles</taxon>
        <taxon>Oomycota</taxon>
        <taxon>Peronosporomycetes</taxon>
        <taxon>Albuginales</taxon>
        <taxon>Albuginaceae</taxon>
        <taxon>Albugo</taxon>
    </lineage>
</organism>
<dbReference type="EMBL" id="FR824826">
    <property type="protein sequence ID" value="CCA28031.1"/>
    <property type="molecule type" value="Genomic_DNA"/>
</dbReference>
<dbReference type="HOGENOM" id="CLU_013727_5_1_1"/>
<dbReference type="PANTHER" id="PTHR31569">
    <property type="entry name" value="SWIM-TYPE DOMAIN-CONTAINING PROTEIN"/>
    <property type="match status" value="1"/>
</dbReference>
<dbReference type="PANTHER" id="PTHR31569:SF4">
    <property type="entry name" value="SWIM-TYPE DOMAIN-CONTAINING PROTEIN"/>
    <property type="match status" value="1"/>
</dbReference>
<accession>F0X2E3</accession>